<keyword evidence="3 5" id="KW-0663">Pyridoxal phosphate</keyword>
<dbReference type="InterPro" id="IPR009006">
    <property type="entry name" value="Ala_racemase/Decarboxylase_C"/>
</dbReference>
<dbReference type="InterPro" id="IPR022653">
    <property type="entry name" value="De-COase2_pyr-phos_BS"/>
</dbReference>
<comment type="cofactor">
    <cofactor evidence="1 5">
        <name>pyridoxal 5'-phosphate</name>
        <dbReference type="ChEBI" id="CHEBI:597326"/>
    </cofactor>
</comment>
<dbReference type="RefSeq" id="WP_146066771.1">
    <property type="nucleotide sequence ID" value="NZ_FMSV02000510.1"/>
</dbReference>
<evidence type="ECO:0000256" key="1">
    <source>
        <dbReference type="ARBA" id="ARBA00001933"/>
    </source>
</evidence>
<dbReference type="InterPro" id="IPR022657">
    <property type="entry name" value="De-COase2_CS"/>
</dbReference>
<evidence type="ECO:0000256" key="2">
    <source>
        <dbReference type="ARBA" id="ARBA00022793"/>
    </source>
</evidence>
<evidence type="ECO:0000313" key="8">
    <source>
        <dbReference type="Proteomes" id="UP000236724"/>
    </source>
</evidence>
<evidence type="ECO:0000313" key="7">
    <source>
        <dbReference type="EMBL" id="SEH06862.1"/>
    </source>
</evidence>
<dbReference type="PRINTS" id="PR01182">
    <property type="entry name" value="ORNDCRBXLASE"/>
</dbReference>
<dbReference type="EMBL" id="FMSV02000510">
    <property type="protein sequence ID" value="SEH06862.1"/>
    <property type="molecule type" value="Genomic_DNA"/>
</dbReference>
<dbReference type="Pfam" id="PF02784">
    <property type="entry name" value="Orn_Arg_deC_N"/>
    <property type="match status" value="1"/>
</dbReference>
<sequence length="414" mass="45218">MNAKTFYQWFPQAQLITYCSQHKTPLYLLLADIIKQQITVLRQTLASPWDLYYAVKANPNPEILALMAKQGLGADVASDGELNAALAAGITAKRISFSGPGKTDAELRLAMQQNIGALNLESLEELEQALSIATEFPHRSRLGLRINPENKGIRSSLKMAGATPFGISETDAPEALRRLANSPHIEFAGLHVHAGSQVLEADSILANIQAILDLALRLQQQTGLSIPRINCGGGLGIPYFPNQTNLNLEILASGLRDLKQNQAYQDLFKNTELLLEPGRFLVAESGIYVTRVLYRKTVADKHFAIVDGGMHHNYLLAGGMGQIIRRNFEMTILSAPENSAPKPADFNLEVAGCLCTPQDVLASSFPCNQEVRRGDFIVFFNCGAYGLSASPTGFLSHSQAVEKIINRDDNGKIF</sequence>
<dbReference type="InterPro" id="IPR000183">
    <property type="entry name" value="Orn/DAP/Arg_de-COase"/>
</dbReference>
<name>A0A1H6F9U1_9GAMM</name>
<dbReference type="FunFam" id="3.20.20.10:FF:000003">
    <property type="entry name" value="Diaminopimelate decarboxylase"/>
    <property type="match status" value="1"/>
</dbReference>
<proteinExistence type="predicted"/>
<organism evidence="7 8">
    <name type="scientific">Candidatus Venteria ishoeyi</name>
    <dbReference type="NCBI Taxonomy" id="1899563"/>
    <lineage>
        <taxon>Bacteria</taxon>
        <taxon>Pseudomonadati</taxon>
        <taxon>Pseudomonadota</taxon>
        <taxon>Gammaproteobacteria</taxon>
        <taxon>Thiotrichales</taxon>
        <taxon>Thiotrichaceae</taxon>
        <taxon>Venteria</taxon>
    </lineage>
</organism>
<dbReference type="PRINTS" id="PR01179">
    <property type="entry name" value="ODADCRBXLASE"/>
</dbReference>
<feature type="active site" description="Proton donor" evidence="5">
    <location>
        <position position="355"/>
    </location>
</feature>
<dbReference type="EC" id="4.1.1.95" evidence="7"/>
<feature type="domain" description="Orn/DAP/Arg decarboxylase 2 N-terminal" evidence="6">
    <location>
        <begin position="34"/>
        <end position="283"/>
    </location>
</feature>
<feature type="modified residue" description="N6-(pyridoxal phosphate)lysine" evidence="5">
    <location>
        <position position="56"/>
    </location>
</feature>
<dbReference type="SUPFAM" id="SSF50621">
    <property type="entry name" value="Alanine racemase C-terminal domain-like"/>
    <property type="match status" value="1"/>
</dbReference>
<dbReference type="GO" id="GO:0008836">
    <property type="term" value="F:diaminopimelate decarboxylase activity"/>
    <property type="evidence" value="ECO:0007669"/>
    <property type="project" value="TreeGrafter"/>
</dbReference>
<dbReference type="PROSITE" id="PS00879">
    <property type="entry name" value="ODR_DC_2_2"/>
    <property type="match status" value="1"/>
</dbReference>
<dbReference type="GO" id="GO:0009089">
    <property type="term" value="P:lysine biosynthetic process via diaminopimelate"/>
    <property type="evidence" value="ECO:0007669"/>
    <property type="project" value="TreeGrafter"/>
</dbReference>
<dbReference type="InterPro" id="IPR029066">
    <property type="entry name" value="PLP-binding_barrel"/>
</dbReference>
<dbReference type="Gene3D" id="2.40.37.10">
    <property type="entry name" value="Lyase, Ornithine Decarboxylase, Chain A, domain 1"/>
    <property type="match status" value="1"/>
</dbReference>
<evidence type="ECO:0000256" key="4">
    <source>
        <dbReference type="ARBA" id="ARBA00023239"/>
    </source>
</evidence>
<keyword evidence="4 7" id="KW-0456">Lyase</keyword>
<accession>A0A1H6F9U1</accession>
<reference evidence="7 8" key="1">
    <citation type="submission" date="2016-10" db="EMBL/GenBank/DDBJ databases">
        <authorList>
            <person name="de Groot N.N."/>
        </authorList>
    </citation>
    <scope>NUCLEOTIDE SEQUENCE [LARGE SCALE GENOMIC DNA]</scope>
    <source>
        <strain evidence="7">MBHS1</strain>
    </source>
</reference>
<dbReference type="Proteomes" id="UP000236724">
    <property type="component" value="Unassembled WGS sequence"/>
</dbReference>
<gene>
    <name evidence="7" type="primary">btrK</name>
    <name evidence="7" type="ORF">MBHS_02728</name>
</gene>
<dbReference type="SUPFAM" id="SSF51419">
    <property type="entry name" value="PLP-binding barrel"/>
    <property type="match status" value="1"/>
</dbReference>
<keyword evidence="8" id="KW-1185">Reference proteome</keyword>
<evidence type="ECO:0000256" key="5">
    <source>
        <dbReference type="PIRSR" id="PIRSR600183-50"/>
    </source>
</evidence>
<keyword evidence="2" id="KW-0210">Decarboxylase</keyword>
<dbReference type="InterPro" id="IPR002433">
    <property type="entry name" value="Orn_de-COase"/>
</dbReference>
<dbReference type="PANTHER" id="PTHR43727">
    <property type="entry name" value="DIAMINOPIMELATE DECARBOXYLASE"/>
    <property type="match status" value="1"/>
</dbReference>
<dbReference type="OrthoDB" id="9802241at2"/>
<evidence type="ECO:0000256" key="3">
    <source>
        <dbReference type="ARBA" id="ARBA00022898"/>
    </source>
</evidence>
<dbReference type="GO" id="GO:0006596">
    <property type="term" value="P:polyamine biosynthetic process"/>
    <property type="evidence" value="ECO:0007669"/>
    <property type="project" value="InterPro"/>
</dbReference>
<protein>
    <submittedName>
        <fullName evidence="7">L-glutamyl-[BtrI acyl-carrier protein] decarboxylase</fullName>
        <ecNumber evidence="7">4.1.1.95</ecNumber>
    </submittedName>
</protein>
<dbReference type="InterPro" id="IPR022644">
    <property type="entry name" value="De-COase2_N"/>
</dbReference>
<dbReference type="AlphaFoldDB" id="A0A1H6F9U1"/>
<evidence type="ECO:0000259" key="6">
    <source>
        <dbReference type="Pfam" id="PF02784"/>
    </source>
</evidence>
<dbReference type="Gene3D" id="3.20.20.10">
    <property type="entry name" value="Alanine racemase"/>
    <property type="match status" value="1"/>
</dbReference>
<dbReference type="PROSITE" id="PS00878">
    <property type="entry name" value="ODR_DC_2_1"/>
    <property type="match status" value="1"/>
</dbReference>
<dbReference type="PANTHER" id="PTHR43727:SF3">
    <property type="entry name" value="GROUP IV DECARBOXYLASE"/>
    <property type="match status" value="1"/>
</dbReference>